<feature type="region of interest" description="Disordered" evidence="1">
    <location>
        <begin position="1"/>
        <end position="78"/>
    </location>
</feature>
<organism evidence="2 3">
    <name type="scientific">Ditylenchus dipsaci</name>
    <dbReference type="NCBI Taxonomy" id="166011"/>
    <lineage>
        <taxon>Eukaryota</taxon>
        <taxon>Metazoa</taxon>
        <taxon>Ecdysozoa</taxon>
        <taxon>Nematoda</taxon>
        <taxon>Chromadorea</taxon>
        <taxon>Rhabditida</taxon>
        <taxon>Tylenchina</taxon>
        <taxon>Tylenchomorpha</taxon>
        <taxon>Sphaerularioidea</taxon>
        <taxon>Anguinidae</taxon>
        <taxon>Anguininae</taxon>
        <taxon>Ditylenchus</taxon>
    </lineage>
</organism>
<dbReference type="Proteomes" id="UP000887574">
    <property type="component" value="Unplaced"/>
</dbReference>
<proteinExistence type="predicted"/>
<dbReference type="AlphaFoldDB" id="A0A915DMD3"/>
<evidence type="ECO:0000313" key="3">
    <source>
        <dbReference type="WBParaSite" id="jg21597"/>
    </source>
</evidence>
<feature type="compositionally biased region" description="Polar residues" evidence="1">
    <location>
        <begin position="29"/>
        <end position="61"/>
    </location>
</feature>
<accession>A0A915DMD3</accession>
<keyword evidence="2" id="KW-1185">Reference proteome</keyword>
<sequence length="78" mass="8361">MKHLSDRLRSTDGMGEQLHSTEAKDGNFMSCTSASFQSANGSMGQTTMDDADSSVESSSLPDGNVLVTCVEKRDGRQE</sequence>
<reference evidence="3" key="1">
    <citation type="submission" date="2022-11" db="UniProtKB">
        <authorList>
            <consortium name="WormBaseParasite"/>
        </authorList>
    </citation>
    <scope>IDENTIFICATION</scope>
</reference>
<evidence type="ECO:0000313" key="2">
    <source>
        <dbReference type="Proteomes" id="UP000887574"/>
    </source>
</evidence>
<evidence type="ECO:0000256" key="1">
    <source>
        <dbReference type="SAM" id="MobiDB-lite"/>
    </source>
</evidence>
<protein>
    <submittedName>
        <fullName evidence="3">Uncharacterized protein</fullName>
    </submittedName>
</protein>
<feature type="compositionally biased region" description="Basic and acidic residues" evidence="1">
    <location>
        <begin position="1"/>
        <end position="10"/>
    </location>
</feature>
<name>A0A915DMD3_9BILA</name>
<dbReference type="WBParaSite" id="jg21597">
    <property type="protein sequence ID" value="jg21597"/>
    <property type="gene ID" value="jg21597"/>
</dbReference>